<reference evidence="1 2" key="1">
    <citation type="journal article" date="2013" name="Nature">
        <title>Insights into bilaterian evolution from three spiralian genomes.</title>
        <authorList>
            <person name="Simakov O."/>
            <person name="Marletaz F."/>
            <person name="Cho S.J."/>
            <person name="Edsinger-Gonzales E."/>
            <person name="Havlak P."/>
            <person name="Hellsten U."/>
            <person name="Kuo D.H."/>
            <person name="Larsson T."/>
            <person name="Lv J."/>
            <person name="Arendt D."/>
            <person name="Savage R."/>
            <person name="Osoegawa K."/>
            <person name="de Jong P."/>
            <person name="Grimwood J."/>
            <person name="Chapman J.A."/>
            <person name="Shapiro H."/>
            <person name="Aerts A."/>
            <person name="Otillar R.P."/>
            <person name="Terry A.Y."/>
            <person name="Boore J.L."/>
            <person name="Grigoriev I.V."/>
            <person name="Lindberg D.R."/>
            <person name="Seaver E.C."/>
            <person name="Weisblat D.A."/>
            <person name="Putnam N.H."/>
            <person name="Rokhsar D.S."/>
        </authorList>
    </citation>
    <scope>NUCLEOTIDE SEQUENCE [LARGE SCALE GENOMIC DNA]</scope>
</reference>
<dbReference type="Proteomes" id="UP000030746">
    <property type="component" value="Unassembled WGS sequence"/>
</dbReference>
<keyword evidence="2" id="KW-1185">Reference proteome</keyword>
<dbReference type="AlphaFoldDB" id="V4B2I3"/>
<sequence>MAFHGYIVSCADYCTYFNKYCNTTHPRYDNVLFCASDGKKYTGQCNFFTAACLHNVTVLSIGSNCENNNTVQHHTRPPLTKLPPLNYFEINLYHSIARSIDDRLELSKARGITSEKAKPIYSKQDHTNKIYIRNSDCWAYGLDLTPISPWNSNHGVRKAGTLVTRRHLLWARHYNIPVGTTIRFVALNNTVVERKIAAIKFVNHSSKGHESFWGRDIVVGMLDRDVPDGISFSKVMPKDITEFRPNSNTRLPVLSTDFEEKALVTDFSYYRNTGIGLRIPATGSIENEYYESKIVGDSGNPSFFIINDELVLLFVFTSGGAGGGTSINHYYDEINRLMKEEGSQYQLTPIDLNKFERQGHQIPHIIG</sequence>
<proteinExistence type="predicted"/>
<dbReference type="EMBL" id="KB203854">
    <property type="protein sequence ID" value="ESO82604.1"/>
    <property type="molecule type" value="Genomic_DNA"/>
</dbReference>
<protein>
    <submittedName>
        <fullName evidence="1">Uncharacterized protein</fullName>
    </submittedName>
</protein>
<dbReference type="OMA" id="MLWARHY"/>
<accession>V4B2I3</accession>
<dbReference type="RefSeq" id="XP_009066409.1">
    <property type="nucleotide sequence ID" value="XM_009068161.1"/>
</dbReference>
<dbReference type="HOGENOM" id="CLU_754976_0_0_1"/>
<evidence type="ECO:0000313" key="2">
    <source>
        <dbReference type="Proteomes" id="UP000030746"/>
    </source>
</evidence>
<gene>
    <name evidence="1" type="ORF">LOTGIDRAFT_155618</name>
</gene>
<dbReference type="CTD" id="20236762"/>
<dbReference type="KEGG" id="lgi:LOTGIDRAFT_155618"/>
<evidence type="ECO:0000313" key="1">
    <source>
        <dbReference type="EMBL" id="ESO82604.1"/>
    </source>
</evidence>
<dbReference type="OrthoDB" id="6105270at2759"/>
<dbReference type="GeneID" id="20236762"/>
<name>V4B2I3_LOTGI</name>
<organism evidence="1 2">
    <name type="scientific">Lottia gigantea</name>
    <name type="common">Giant owl limpet</name>
    <dbReference type="NCBI Taxonomy" id="225164"/>
    <lineage>
        <taxon>Eukaryota</taxon>
        <taxon>Metazoa</taxon>
        <taxon>Spiralia</taxon>
        <taxon>Lophotrochozoa</taxon>
        <taxon>Mollusca</taxon>
        <taxon>Gastropoda</taxon>
        <taxon>Patellogastropoda</taxon>
        <taxon>Lottioidea</taxon>
        <taxon>Lottiidae</taxon>
        <taxon>Lottia</taxon>
    </lineage>
</organism>